<evidence type="ECO:0008006" key="7">
    <source>
        <dbReference type="Google" id="ProtNLM"/>
    </source>
</evidence>
<evidence type="ECO:0000256" key="1">
    <source>
        <dbReference type="ARBA" id="ARBA00010797"/>
    </source>
</evidence>
<feature type="region of interest" description="Disordered" evidence="4">
    <location>
        <begin position="127"/>
        <end position="151"/>
    </location>
</feature>
<dbReference type="GO" id="GO:0006412">
    <property type="term" value="P:translation"/>
    <property type="evidence" value="ECO:0007669"/>
    <property type="project" value="InterPro"/>
</dbReference>
<protein>
    <recommendedName>
        <fullName evidence="7">MRP-L27</fullName>
    </recommendedName>
</protein>
<name>A0AAN7YY44_9MYCE</name>
<dbReference type="Pfam" id="PF01016">
    <property type="entry name" value="Ribosomal_L27"/>
    <property type="match status" value="1"/>
</dbReference>
<dbReference type="Gene3D" id="2.40.50.100">
    <property type="match status" value="1"/>
</dbReference>
<dbReference type="PANTHER" id="PTHR15893:SF0">
    <property type="entry name" value="LARGE RIBOSOMAL SUBUNIT PROTEIN BL27M"/>
    <property type="match status" value="1"/>
</dbReference>
<dbReference type="EMBL" id="JAVFKY010000001">
    <property type="protein sequence ID" value="KAK5582846.1"/>
    <property type="molecule type" value="Genomic_DNA"/>
</dbReference>
<feature type="compositionally biased region" description="Basic and acidic residues" evidence="4">
    <location>
        <begin position="140"/>
        <end position="151"/>
    </location>
</feature>
<comment type="similarity">
    <text evidence="1">Belongs to the bacterial ribosomal protein bL27 family.</text>
</comment>
<gene>
    <name evidence="5" type="ORF">RB653_004435</name>
</gene>
<feature type="compositionally biased region" description="Low complexity" evidence="4">
    <location>
        <begin position="128"/>
        <end position="138"/>
    </location>
</feature>
<dbReference type="PRINTS" id="PR00063">
    <property type="entry name" value="RIBOSOMALL27"/>
</dbReference>
<evidence type="ECO:0000256" key="2">
    <source>
        <dbReference type="ARBA" id="ARBA00022980"/>
    </source>
</evidence>
<dbReference type="AlphaFoldDB" id="A0AAN7YY44"/>
<dbReference type="GO" id="GO:0005762">
    <property type="term" value="C:mitochondrial large ribosomal subunit"/>
    <property type="evidence" value="ECO:0007669"/>
    <property type="project" value="TreeGrafter"/>
</dbReference>
<accession>A0AAN7YY44</accession>
<evidence type="ECO:0000313" key="6">
    <source>
        <dbReference type="Proteomes" id="UP001344447"/>
    </source>
</evidence>
<dbReference type="HAMAP" id="MF_00539">
    <property type="entry name" value="Ribosomal_bL27"/>
    <property type="match status" value="1"/>
</dbReference>
<evidence type="ECO:0000256" key="4">
    <source>
        <dbReference type="SAM" id="MobiDB-lite"/>
    </source>
</evidence>
<dbReference type="PROSITE" id="PS00831">
    <property type="entry name" value="RIBOSOMAL_L27"/>
    <property type="match status" value="1"/>
</dbReference>
<dbReference type="InterPro" id="IPR018261">
    <property type="entry name" value="Ribosomal_bL27_CS"/>
</dbReference>
<sequence length="151" mass="16652">MSFFRGTFTTSNLFINTVDSVTKRFATKKSAGSTKNGRTSQPKNLGLKKSGGQFVVPGNIIIRQRGTEFHPGENVGMGKDHTIFSKIMGTVSFSKQPVHLGSKRTRRFISVQPITGMNDSIDKELIKVSQQQQPQVSQEKNTEDKDSCSIA</sequence>
<evidence type="ECO:0000256" key="3">
    <source>
        <dbReference type="ARBA" id="ARBA00023274"/>
    </source>
</evidence>
<dbReference type="NCBIfam" id="TIGR00062">
    <property type="entry name" value="L27"/>
    <property type="match status" value="1"/>
</dbReference>
<proteinExistence type="inferred from homology"/>
<dbReference type="Proteomes" id="UP001344447">
    <property type="component" value="Unassembled WGS sequence"/>
</dbReference>
<dbReference type="SUPFAM" id="SSF110324">
    <property type="entry name" value="Ribosomal L27 protein-like"/>
    <property type="match status" value="1"/>
</dbReference>
<keyword evidence="3" id="KW-0687">Ribonucleoprotein</keyword>
<dbReference type="InterPro" id="IPR001684">
    <property type="entry name" value="Ribosomal_bL27"/>
</dbReference>
<organism evidence="5 6">
    <name type="scientific">Dictyostelium firmibasis</name>
    <dbReference type="NCBI Taxonomy" id="79012"/>
    <lineage>
        <taxon>Eukaryota</taxon>
        <taxon>Amoebozoa</taxon>
        <taxon>Evosea</taxon>
        <taxon>Eumycetozoa</taxon>
        <taxon>Dictyostelia</taxon>
        <taxon>Dictyosteliales</taxon>
        <taxon>Dictyosteliaceae</taxon>
        <taxon>Dictyostelium</taxon>
    </lineage>
</organism>
<reference evidence="5 6" key="1">
    <citation type="submission" date="2023-11" db="EMBL/GenBank/DDBJ databases">
        <title>Dfirmibasis_genome.</title>
        <authorList>
            <person name="Edelbroek B."/>
            <person name="Kjellin J."/>
            <person name="Jerlstrom-Hultqvist J."/>
            <person name="Soderbom F."/>
        </authorList>
    </citation>
    <scope>NUCLEOTIDE SEQUENCE [LARGE SCALE GENOMIC DNA]</scope>
    <source>
        <strain evidence="5 6">TNS-C-14</strain>
    </source>
</reference>
<evidence type="ECO:0000313" key="5">
    <source>
        <dbReference type="EMBL" id="KAK5582846.1"/>
    </source>
</evidence>
<dbReference type="PANTHER" id="PTHR15893">
    <property type="entry name" value="RIBOSOMAL PROTEIN L27"/>
    <property type="match status" value="1"/>
</dbReference>
<keyword evidence="6" id="KW-1185">Reference proteome</keyword>
<dbReference type="GO" id="GO:0003735">
    <property type="term" value="F:structural constituent of ribosome"/>
    <property type="evidence" value="ECO:0007669"/>
    <property type="project" value="InterPro"/>
</dbReference>
<comment type="caution">
    <text evidence="5">The sequence shown here is derived from an EMBL/GenBank/DDBJ whole genome shotgun (WGS) entry which is preliminary data.</text>
</comment>
<dbReference type="FunFam" id="2.40.50.100:FF:000020">
    <property type="entry name" value="50S ribosomal protein L27"/>
    <property type="match status" value="1"/>
</dbReference>
<keyword evidence="2" id="KW-0689">Ribosomal protein</keyword>